<protein>
    <submittedName>
        <fullName evidence="1">Uncharacterized protein</fullName>
    </submittedName>
</protein>
<sequence length="78" mass="9046">MYVIRLADGRLLVPRSAVADDGTLGDAYEEVGPDHPEYARLAEGALTEEEWEERRRGWREGDESLRRQFEEWRAGQEP</sequence>
<dbReference type="EMBL" id="PVZC01000003">
    <property type="protein sequence ID" value="PRX99907.1"/>
    <property type="molecule type" value="Genomic_DNA"/>
</dbReference>
<dbReference type="OrthoDB" id="3540315at2"/>
<dbReference type="Proteomes" id="UP000237846">
    <property type="component" value="Unassembled WGS sequence"/>
</dbReference>
<evidence type="ECO:0000313" key="2">
    <source>
        <dbReference type="Proteomes" id="UP000237846"/>
    </source>
</evidence>
<accession>A0A2T0Q7T1</accession>
<proteinExistence type="predicted"/>
<keyword evidence="2" id="KW-1185">Reference proteome</keyword>
<comment type="caution">
    <text evidence="1">The sequence shown here is derived from an EMBL/GenBank/DDBJ whole genome shotgun (WGS) entry which is preliminary data.</text>
</comment>
<name>A0A2T0Q7T1_9ACTN</name>
<dbReference type="AlphaFoldDB" id="A0A2T0Q7T1"/>
<dbReference type="RefSeq" id="WP_106244942.1">
    <property type="nucleotide sequence ID" value="NZ_PVZC01000003.1"/>
</dbReference>
<reference evidence="1 2" key="1">
    <citation type="submission" date="2018-03" db="EMBL/GenBank/DDBJ databases">
        <title>Genomic Encyclopedia of Archaeal and Bacterial Type Strains, Phase II (KMG-II): from individual species to whole genera.</title>
        <authorList>
            <person name="Goeker M."/>
        </authorList>
    </citation>
    <scope>NUCLEOTIDE SEQUENCE [LARGE SCALE GENOMIC DNA]</scope>
    <source>
        <strain evidence="1 2">DSM 45601</strain>
    </source>
</reference>
<organism evidence="1 2">
    <name type="scientific">Allonocardiopsis opalescens</name>
    <dbReference type="NCBI Taxonomy" id="1144618"/>
    <lineage>
        <taxon>Bacteria</taxon>
        <taxon>Bacillati</taxon>
        <taxon>Actinomycetota</taxon>
        <taxon>Actinomycetes</taxon>
        <taxon>Streptosporangiales</taxon>
        <taxon>Allonocardiopsis</taxon>
    </lineage>
</organism>
<gene>
    <name evidence="1" type="ORF">CLV72_103514</name>
</gene>
<evidence type="ECO:0000313" key="1">
    <source>
        <dbReference type="EMBL" id="PRX99907.1"/>
    </source>
</evidence>